<evidence type="ECO:0000313" key="1">
    <source>
        <dbReference type="EMBL" id="VDM28382.1"/>
    </source>
</evidence>
<proteinExistence type="predicted"/>
<dbReference type="WBParaSite" id="TCNE_0000266501-mRNA-1">
    <property type="protein sequence ID" value="TCNE_0000266501-mRNA-1"/>
    <property type="gene ID" value="TCNE_0000266501"/>
</dbReference>
<reference evidence="3" key="1">
    <citation type="submission" date="2016-06" db="UniProtKB">
        <authorList>
            <consortium name="WormBaseParasite"/>
        </authorList>
    </citation>
    <scope>IDENTIFICATION</scope>
</reference>
<name>A0A183U2E5_TOXCA</name>
<protein>
    <submittedName>
        <fullName evidence="3">EGF-like domain-containing protein</fullName>
    </submittedName>
</protein>
<accession>A0A183U2E5</accession>
<dbReference type="EMBL" id="UYWY01002826">
    <property type="protein sequence ID" value="VDM28382.1"/>
    <property type="molecule type" value="Genomic_DNA"/>
</dbReference>
<reference evidence="1 2" key="2">
    <citation type="submission" date="2018-11" db="EMBL/GenBank/DDBJ databases">
        <authorList>
            <consortium name="Pathogen Informatics"/>
        </authorList>
    </citation>
    <scope>NUCLEOTIDE SEQUENCE [LARGE SCALE GENOMIC DNA]</scope>
</reference>
<keyword evidence="2" id="KW-1185">Reference proteome</keyword>
<sequence length="139" mass="15764">MPMLSVKQQAPVESKPQHHSEQIGCDERCKRPLKPWSGDISSRCGKVRGGIACFCRSYVHGVACNSEPTEIKYALRFLHASYLRERRRSYQLMLSLLDYIDIETCLQRGSVATMEYNGTLPNRILDSGINVSQRVVDDT</sequence>
<dbReference type="AlphaFoldDB" id="A0A183U2E5"/>
<dbReference type="Proteomes" id="UP000050794">
    <property type="component" value="Unassembled WGS sequence"/>
</dbReference>
<evidence type="ECO:0000313" key="3">
    <source>
        <dbReference type="WBParaSite" id="TCNE_0000266501-mRNA-1"/>
    </source>
</evidence>
<evidence type="ECO:0000313" key="2">
    <source>
        <dbReference type="Proteomes" id="UP000050794"/>
    </source>
</evidence>
<organism evidence="2 3">
    <name type="scientific">Toxocara canis</name>
    <name type="common">Canine roundworm</name>
    <dbReference type="NCBI Taxonomy" id="6265"/>
    <lineage>
        <taxon>Eukaryota</taxon>
        <taxon>Metazoa</taxon>
        <taxon>Ecdysozoa</taxon>
        <taxon>Nematoda</taxon>
        <taxon>Chromadorea</taxon>
        <taxon>Rhabditida</taxon>
        <taxon>Spirurina</taxon>
        <taxon>Ascaridomorpha</taxon>
        <taxon>Ascaridoidea</taxon>
        <taxon>Toxocaridae</taxon>
        <taxon>Toxocara</taxon>
    </lineage>
</organism>
<gene>
    <name evidence="1" type="ORF">TCNE_LOCUS2665</name>
</gene>